<dbReference type="InterPro" id="IPR029033">
    <property type="entry name" value="His_PPase_superfam"/>
</dbReference>
<accession>A0A0C3E2D0</accession>
<dbReference type="InterPro" id="IPR013078">
    <property type="entry name" value="His_Pase_superF_clade-1"/>
</dbReference>
<feature type="region of interest" description="Disordered" evidence="1">
    <location>
        <begin position="129"/>
        <end position="165"/>
    </location>
</feature>
<feature type="region of interest" description="Disordered" evidence="1">
    <location>
        <begin position="263"/>
        <end position="304"/>
    </location>
</feature>
<dbReference type="InParanoid" id="A0A0C3E2D0"/>
<dbReference type="EMBL" id="KN832870">
    <property type="protein sequence ID" value="KIN08483.1"/>
    <property type="molecule type" value="Genomic_DNA"/>
</dbReference>
<feature type="compositionally biased region" description="Polar residues" evidence="1">
    <location>
        <begin position="129"/>
        <end position="141"/>
    </location>
</feature>
<reference evidence="3" key="2">
    <citation type="submission" date="2015-01" db="EMBL/GenBank/DDBJ databases">
        <title>Evolutionary Origins and Diversification of the Mycorrhizal Mutualists.</title>
        <authorList>
            <consortium name="DOE Joint Genome Institute"/>
            <consortium name="Mycorrhizal Genomics Consortium"/>
            <person name="Kohler A."/>
            <person name="Kuo A."/>
            <person name="Nagy L.G."/>
            <person name="Floudas D."/>
            <person name="Copeland A."/>
            <person name="Barry K.W."/>
            <person name="Cichocki N."/>
            <person name="Veneault-Fourrey C."/>
            <person name="LaButti K."/>
            <person name="Lindquist E.A."/>
            <person name="Lipzen A."/>
            <person name="Lundell T."/>
            <person name="Morin E."/>
            <person name="Murat C."/>
            <person name="Riley R."/>
            <person name="Ohm R."/>
            <person name="Sun H."/>
            <person name="Tunlid A."/>
            <person name="Henrissat B."/>
            <person name="Grigoriev I.V."/>
            <person name="Hibbett D.S."/>
            <person name="Martin F."/>
        </authorList>
    </citation>
    <scope>NUCLEOTIDE SEQUENCE [LARGE SCALE GENOMIC DNA]</scope>
    <source>
        <strain evidence="3">Zn</strain>
    </source>
</reference>
<reference evidence="2 3" key="1">
    <citation type="submission" date="2014-04" db="EMBL/GenBank/DDBJ databases">
        <authorList>
            <consortium name="DOE Joint Genome Institute"/>
            <person name="Kuo A."/>
            <person name="Martino E."/>
            <person name="Perotto S."/>
            <person name="Kohler A."/>
            <person name="Nagy L.G."/>
            <person name="Floudas D."/>
            <person name="Copeland A."/>
            <person name="Barry K.W."/>
            <person name="Cichocki N."/>
            <person name="Veneault-Fourrey C."/>
            <person name="LaButti K."/>
            <person name="Lindquist E.A."/>
            <person name="Lipzen A."/>
            <person name="Lundell T."/>
            <person name="Morin E."/>
            <person name="Murat C."/>
            <person name="Sun H."/>
            <person name="Tunlid A."/>
            <person name="Henrissat B."/>
            <person name="Grigoriev I.V."/>
            <person name="Hibbett D.S."/>
            <person name="Martin F."/>
            <person name="Nordberg H.P."/>
            <person name="Cantor M.N."/>
            <person name="Hua S.X."/>
        </authorList>
    </citation>
    <scope>NUCLEOTIDE SEQUENCE [LARGE SCALE GENOMIC DNA]</scope>
    <source>
        <strain evidence="2 3">Zn</strain>
    </source>
</reference>
<dbReference type="CDD" id="cd07040">
    <property type="entry name" value="HP"/>
    <property type="match status" value="1"/>
</dbReference>
<gene>
    <name evidence="2" type="ORF">OIDMADRAFT_175281</name>
</gene>
<evidence type="ECO:0000313" key="3">
    <source>
        <dbReference type="Proteomes" id="UP000054321"/>
    </source>
</evidence>
<keyword evidence="3" id="KW-1185">Reference proteome</keyword>
<sequence>MGWPPSIVIVVRHGARLDAADNQWHLTSPTPYDPPLTYGGWNQSKALGARIANIIQSRQTDDDASTSKGSEGLKAENGNKRKRKHRVIIHSSPFLRCVQTSVGISAGLAQSPGLYLTSPQSQTENIAHVATSSKSKQTSLETPPKLSLDTDLVPKKQDKQPADQPENIKTSAIRIDAFLGEWLTPDYFEHITPPPSSILMVAGAKVDLLRVEDYSNLTRARDIMSAQSRGFPGGWGSPIVLPTKVDTEGSLSSLPALAQSLPEHEHTNNLNGVLGNGSLKRGRSPNKVSATLPQEHGLYEPPVPTYALSNSHPIPPGHVAHARDACVHIDYQWDSMRGPPDCGDGGKYGEEWSSMHKRFRKGFQQLITWYEENDHPGKRIEKPTAGSDEAICGDGAEDDTDLVLILVSHGAGCNALIGALTNQPALVDVGIASLTMALRKETPVDTPNSTLEVTPRSVSPTNSALINVHKQYDVKIIANTDHLRLSNSSTPSSSRQPSASGLPAFRERFGPNAGSLDGASLSKAARSATTSGSLGTMRRTASIATSGPRKYIQSSVGLWTPPGSREEVLEEPEDEVISKPERKPFIDTSLHRENKAVTTSPMKENDEKDNIAPLGLWGAPRPPGEAEKMRELGTKRRWTVTERG</sequence>
<dbReference type="PANTHER" id="PTHR16469:SF27">
    <property type="entry name" value="UBIQUITIN-ASSOCIATED AND SH3 DOMAIN-CONTAINING BA-RELATED"/>
    <property type="match status" value="1"/>
</dbReference>
<feature type="compositionally biased region" description="Low complexity" evidence="1">
    <location>
        <begin position="486"/>
        <end position="503"/>
    </location>
</feature>
<dbReference type="SMART" id="SM00855">
    <property type="entry name" value="PGAM"/>
    <property type="match status" value="1"/>
</dbReference>
<organism evidence="2 3">
    <name type="scientific">Oidiodendron maius (strain Zn)</name>
    <dbReference type="NCBI Taxonomy" id="913774"/>
    <lineage>
        <taxon>Eukaryota</taxon>
        <taxon>Fungi</taxon>
        <taxon>Dikarya</taxon>
        <taxon>Ascomycota</taxon>
        <taxon>Pezizomycotina</taxon>
        <taxon>Leotiomycetes</taxon>
        <taxon>Leotiomycetes incertae sedis</taxon>
        <taxon>Myxotrichaceae</taxon>
        <taxon>Oidiodendron</taxon>
    </lineage>
</organism>
<dbReference type="AlphaFoldDB" id="A0A0C3E2D0"/>
<feature type="compositionally biased region" description="Basic and acidic residues" evidence="1">
    <location>
        <begin position="152"/>
        <end position="161"/>
    </location>
</feature>
<dbReference type="InterPro" id="IPR051710">
    <property type="entry name" value="Phosphatase_SH3-domain"/>
</dbReference>
<evidence type="ECO:0000313" key="2">
    <source>
        <dbReference type="EMBL" id="KIN08483.1"/>
    </source>
</evidence>
<dbReference type="SUPFAM" id="SSF53254">
    <property type="entry name" value="Phosphoglycerate mutase-like"/>
    <property type="match status" value="1"/>
</dbReference>
<dbReference type="OrthoDB" id="3898179at2759"/>
<feature type="compositionally biased region" description="Basic and acidic residues" evidence="1">
    <location>
        <begin position="576"/>
        <end position="595"/>
    </location>
</feature>
<protein>
    <recommendedName>
        <fullName evidence="4">Phosphoglycerate mutase family protein</fullName>
    </recommendedName>
</protein>
<feature type="region of interest" description="Disordered" evidence="1">
    <location>
        <begin position="485"/>
        <end position="628"/>
    </location>
</feature>
<feature type="region of interest" description="Disordered" evidence="1">
    <location>
        <begin position="58"/>
        <end position="85"/>
    </location>
</feature>
<evidence type="ECO:0000256" key="1">
    <source>
        <dbReference type="SAM" id="MobiDB-lite"/>
    </source>
</evidence>
<name>A0A0C3E2D0_OIDMZ</name>
<dbReference type="PANTHER" id="PTHR16469">
    <property type="entry name" value="UBIQUITIN-ASSOCIATED AND SH3 DOMAIN-CONTAINING BA-RELATED"/>
    <property type="match status" value="1"/>
</dbReference>
<evidence type="ECO:0008006" key="4">
    <source>
        <dbReference type="Google" id="ProtNLM"/>
    </source>
</evidence>
<proteinExistence type="predicted"/>
<feature type="compositionally biased region" description="Low complexity" evidence="1">
    <location>
        <begin position="268"/>
        <end position="279"/>
    </location>
</feature>
<dbReference type="Proteomes" id="UP000054321">
    <property type="component" value="Unassembled WGS sequence"/>
</dbReference>
<dbReference type="Gene3D" id="3.40.50.1240">
    <property type="entry name" value="Phosphoglycerate mutase-like"/>
    <property type="match status" value="2"/>
</dbReference>
<dbReference type="STRING" id="913774.A0A0C3E2D0"/>
<dbReference type="HOGENOM" id="CLU_018502_1_0_1"/>